<evidence type="ECO:0000313" key="3">
    <source>
        <dbReference type="Proteomes" id="UP000319257"/>
    </source>
</evidence>
<feature type="region of interest" description="Disordered" evidence="1">
    <location>
        <begin position="99"/>
        <end position="122"/>
    </location>
</feature>
<evidence type="ECO:0000313" key="2">
    <source>
        <dbReference type="EMBL" id="TPX10253.1"/>
    </source>
</evidence>
<dbReference type="RefSeq" id="XP_030991964.1">
    <property type="nucleotide sequence ID" value="XM_031135530.1"/>
</dbReference>
<comment type="caution">
    <text evidence="2">The sequence shown here is derived from an EMBL/GenBank/DDBJ whole genome shotgun (WGS) entry which is preliminary data.</text>
</comment>
<name>A0A507AR26_9PEZI</name>
<organism evidence="2 3">
    <name type="scientific">Thyridium curvatum</name>
    <dbReference type="NCBI Taxonomy" id="1093900"/>
    <lineage>
        <taxon>Eukaryota</taxon>
        <taxon>Fungi</taxon>
        <taxon>Dikarya</taxon>
        <taxon>Ascomycota</taxon>
        <taxon>Pezizomycotina</taxon>
        <taxon>Sordariomycetes</taxon>
        <taxon>Sordariomycetidae</taxon>
        <taxon>Thyridiales</taxon>
        <taxon>Thyridiaceae</taxon>
        <taxon>Thyridium</taxon>
    </lineage>
</organism>
<proteinExistence type="predicted"/>
<protein>
    <submittedName>
        <fullName evidence="2">Uncharacterized protein</fullName>
    </submittedName>
</protein>
<keyword evidence="3" id="KW-1185">Reference proteome</keyword>
<dbReference type="AlphaFoldDB" id="A0A507AR26"/>
<evidence type="ECO:0000256" key="1">
    <source>
        <dbReference type="SAM" id="MobiDB-lite"/>
    </source>
</evidence>
<accession>A0A507AR26</accession>
<dbReference type="Proteomes" id="UP000319257">
    <property type="component" value="Unassembled WGS sequence"/>
</dbReference>
<dbReference type="InParanoid" id="A0A507AR26"/>
<sequence>MVDQPAMLEPEFSAMRCSMTGLGNTNHTGRRLIESSITCTANAEWTNQGPCSRAIENLLATFNHRTVVASHAHDTEVLQYNGPRNTCAVSVHVDLKTPPAASNRIEPTPPLQTPTSSHLSDPPPFPLLRGLSTTWKLPCLAQPQIPNSPSPRRRSWPKGNPAASCSPERSNFTIYPSLLTMC</sequence>
<dbReference type="EMBL" id="SKBQ01000005">
    <property type="protein sequence ID" value="TPX10253.1"/>
    <property type="molecule type" value="Genomic_DNA"/>
</dbReference>
<feature type="region of interest" description="Disordered" evidence="1">
    <location>
        <begin position="142"/>
        <end position="167"/>
    </location>
</feature>
<gene>
    <name evidence="2" type="ORF">E0L32_001450</name>
</gene>
<reference evidence="2 3" key="1">
    <citation type="submission" date="2019-06" db="EMBL/GenBank/DDBJ databases">
        <title>Draft genome sequence of the filamentous fungus Phialemoniopsis curvata isolated from diesel fuel.</title>
        <authorList>
            <person name="Varaljay V.A."/>
            <person name="Lyon W.J."/>
            <person name="Crouch A.L."/>
            <person name="Drake C.E."/>
            <person name="Hollomon J.M."/>
            <person name="Nadeau L.J."/>
            <person name="Nunn H.S."/>
            <person name="Stevenson B.S."/>
            <person name="Bojanowski C.L."/>
            <person name="Crookes-Goodson W.J."/>
        </authorList>
    </citation>
    <scope>NUCLEOTIDE SEQUENCE [LARGE SCALE GENOMIC DNA]</scope>
    <source>
        <strain evidence="2 3">D216</strain>
    </source>
</reference>
<dbReference type="GeneID" id="41968897"/>